<dbReference type="Proteomes" id="UP000324298">
    <property type="component" value="Unassembled WGS sequence"/>
</dbReference>
<organism evidence="1 2">
    <name type="scientific">Oryzomonas rubra</name>
    <dbReference type="NCBI Taxonomy" id="2509454"/>
    <lineage>
        <taxon>Bacteria</taxon>
        <taxon>Pseudomonadati</taxon>
        <taxon>Thermodesulfobacteriota</taxon>
        <taxon>Desulfuromonadia</taxon>
        <taxon>Geobacterales</taxon>
        <taxon>Geobacteraceae</taxon>
        <taxon>Oryzomonas</taxon>
    </lineage>
</organism>
<name>A0A5A9XM63_9BACT</name>
<sequence length="269" mass="30971">MIWITGDLHGGVTAWHISSSKFNPAKRGDICICCGDLGGVWYHDYHTNEKHRREEDYFLEQQLRQRVTWLAMDGNHENFARLFGGEFPLVDLYGGKAYQIRKNVYYLKRGEVFEIKGKTFLAFGGAMSHDKDPGWVRPPLSYGLGGFGDGREWNKGRTEGIDWWPEEIPNREDFENACRNLDRVGWKVDYVISHTCPVSQRSIFGGRKHLADPTETMLQELLDRGLEFGSWHFGHFHEEKRVDKFVCHYNKVEPLGGVGRGISVWEMGG</sequence>
<gene>
    <name evidence="1" type="ORF">ET418_04615</name>
</gene>
<evidence type="ECO:0000313" key="1">
    <source>
        <dbReference type="EMBL" id="KAA0894242.1"/>
    </source>
</evidence>
<dbReference type="InterPro" id="IPR029052">
    <property type="entry name" value="Metallo-depent_PP-like"/>
</dbReference>
<evidence type="ECO:0000313" key="2">
    <source>
        <dbReference type="Proteomes" id="UP000324298"/>
    </source>
</evidence>
<dbReference type="SUPFAM" id="SSF56300">
    <property type="entry name" value="Metallo-dependent phosphatases"/>
    <property type="match status" value="1"/>
</dbReference>
<reference evidence="1 2" key="1">
    <citation type="submission" date="2019-04" db="EMBL/GenBank/DDBJ databases">
        <title>Geobacter ruber sp. nov., ferric-reducing bacteria isolated from paddy soil.</title>
        <authorList>
            <person name="Xu Z."/>
            <person name="Masuda Y."/>
            <person name="Itoh H."/>
            <person name="Senoo K."/>
        </authorList>
    </citation>
    <scope>NUCLEOTIDE SEQUENCE [LARGE SCALE GENOMIC DNA]</scope>
    <source>
        <strain evidence="1 2">Red88</strain>
    </source>
</reference>
<comment type="caution">
    <text evidence="1">The sequence shown here is derived from an EMBL/GenBank/DDBJ whole genome shotgun (WGS) entry which is preliminary data.</text>
</comment>
<dbReference type="OrthoDB" id="5380150at2"/>
<keyword evidence="2" id="KW-1185">Reference proteome</keyword>
<accession>A0A5A9XM63</accession>
<dbReference type="AlphaFoldDB" id="A0A5A9XM63"/>
<proteinExistence type="predicted"/>
<dbReference type="Gene3D" id="3.60.21.10">
    <property type="match status" value="1"/>
</dbReference>
<dbReference type="RefSeq" id="WP_149306399.1">
    <property type="nucleotide sequence ID" value="NZ_SRSD01000002.1"/>
</dbReference>
<dbReference type="EMBL" id="SRSD01000002">
    <property type="protein sequence ID" value="KAA0894242.1"/>
    <property type="molecule type" value="Genomic_DNA"/>
</dbReference>
<protein>
    <submittedName>
        <fullName evidence="1">Uncharacterized protein</fullName>
    </submittedName>
</protein>